<dbReference type="Pfam" id="PF05795">
    <property type="entry name" value="Plasmodium_Vir"/>
    <property type="match status" value="1"/>
</dbReference>
<dbReference type="Proteomes" id="UP000053776">
    <property type="component" value="Unassembled WGS sequence"/>
</dbReference>
<accession>A0A0J9TIS5</accession>
<dbReference type="EMBL" id="KQ235009">
    <property type="protein sequence ID" value="KMZ94971.1"/>
    <property type="molecule type" value="Genomic_DNA"/>
</dbReference>
<evidence type="ECO:0000313" key="3">
    <source>
        <dbReference type="Proteomes" id="UP000053776"/>
    </source>
</evidence>
<gene>
    <name evidence="2" type="ORF">PVMG_05640</name>
</gene>
<sequence length="284" mass="33170">MHELKDYLSVRDISDKITKALCYVYMKKPYYTKLESDLCSYMYYWIGDKIYANTGNNGEFTRIMRMLYDVLNLTDKNIICKHFNYEIDRDTFYKNKLLFDYSQDHENIKIHTAGYKTCSQDYKKHMENYISTYTDAYSYCYLKKGNKYDCETFFSLFPNDKYNELSAFRCVLSENPKEVLEQPSVFRTQEHEHTHNYVRTTRLQDSFGHHSTPDDSSLGSKPSSEIHQNLQKISPVLIEDTAESASSKSIAGSIAPVLGVSSFSLLLYKVIENIIDIHQIIGYI</sequence>
<organism evidence="2 3">
    <name type="scientific">Plasmodium vivax Mauritania I</name>
    <dbReference type="NCBI Taxonomy" id="1035515"/>
    <lineage>
        <taxon>Eukaryota</taxon>
        <taxon>Sar</taxon>
        <taxon>Alveolata</taxon>
        <taxon>Apicomplexa</taxon>
        <taxon>Aconoidasida</taxon>
        <taxon>Haemosporida</taxon>
        <taxon>Plasmodiidae</taxon>
        <taxon>Plasmodium</taxon>
        <taxon>Plasmodium (Plasmodium)</taxon>
    </lineage>
</organism>
<dbReference type="OrthoDB" id="383226at2759"/>
<evidence type="ECO:0000313" key="2">
    <source>
        <dbReference type="EMBL" id="KMZ94971.1"/>
    </source>
</evidence>
<protein>
    <recommendedName>
        <fullName evidence="4">Variable surface protein Vir7-like protein</fullName>
    </recommendedName>
</protein>
<feature type="region of interest" description="Disordered" evidence="1">
    <location>
        <begin position="202"/>
        <end position="224"/>
    </location>
</feature>
<dbReference type="AlphaFoldDB" id="A0A0J9TIS5"/>
<evidence type="ECO:0008006" key="4">
    <source>
        <dbReference type="Google" id="ProtNLM"/>
    </source>
</evidence>
<dbReference type="InterPro" id="IPR008780">
    <property type="entry name" value="Plasmodium_Vir"/>
</dbReference>
<proteinExistence type="predicted"/>
<feature type="compositionally biased region" description="Polar residues" evidence="1">
    <location>
        <begin position="214"/>
        <end position="224"/>
    </location>
</feature>
<name>A0A0J9TIS5_PLAVI</name>
<reference evidence="2 3" key="1">
    <citation type="submission" date="2011-08" db="EMBL/GenBank/DDBJ databases">
        <title>The Genome Sequence of Plasmodium vivax Mauritania I.</title>
        <authorList>
            <consortium name="The Broad Institute Genome Sequencing Platform"/>
            <consortium name="The Broad Institute Genome Sequencing Center for Infectious Disease"/>
            <person name="Neafsey D."/>
            <person name="Carlton J."/>
            <person name="Barnwell J."/>
            <person name="Collins W."/>
            <person name="Escalante A."/>
            <person name="Mullikin J."/>
            <person name="Saul A."/>
            <person name="Guigo R."/>
            <person name="Camara F."/>
            <person name="Young S.K."/>
            <person name="Zeng Q."/>
            <person name="Gargeya S."/>
            <person name="Fitzgerald M."/>
            <person name="Haas B."/>
            <person name="Abouelleil A."/>
            <person name="Alvarado L."/>
            <person name="Arachchi H.M."/>
            <person name="Berlin A."/>
            <person name="Brown A."/>
            <person name="Chapman S.B."/>
            <person name="Chen Z."/>
            <person name="Dunbar C."/>
            <person name="Freedman E."/>
            <person name="Gearin G."/>
            <person name="Gellesch M."/>
            <person name="Goldberg J."/>
            <person name="Griggs A."/>
            <person name="Gujja S."/>
            <person name="Heiman D."/>
            <person name="Howarth C."/>
            <person name="Larson L."/>
            <person name="Lui A."/>
            <person name="MacDonald P.J.P."/>
            <person name="Montmayeur A."/>
            <person name="Murphy C."/>
            <person name="Neiman D."/>
            <person name="Pearson M."/>
            <person name="Priest M."/>
            <person name="Roberts A."/>
            <person name="Saif S."/>
            <person name="Shea T."/>
            <person name="Shenoy N."/>
            <person name="Sisk P."/>
            <person name="Stolte C."/>
            <person name="Sykes S."/>
            <person name="Wortman J."/>
            <person name="Nusbaum C."/>
            <person name="Birren B."/>
        </authorList>
    </citation>
    <scope>NUCLEOTIDE SEQUENCE [LARGE SCALE GENOMIC DNA]</scope>
    <source>
        <strain evidence="2 3">Mauritania I</strain>
    </source>
</reference>
<evidence type="ECO:0000256" key="1">
    <source>
        <dbReference type="SAM" id="MobiDB-lite"/>
    </source>
</evidence>